<keyword evidence="5" id="KW-1185">Reference proteome</keyword>
<dbReference type="PIRSF" id="PIRSF029895">
    <property type="entry name" value="SpoIV"/>
    <property type="match status" value="1"/>
</dbReference>
<dbReference type="OrthoDB" id="1640349at2"/>
<evidence type="ECO:0000313" key="5">
    <source>
        <dbReference type="Proteomes" id="UP000235114"/>
    </source>
</evidence>
<keyword evidence="1" id="KW-0472">Membrane</keyword>
<accession>A0A2N5GR44</accession>
<dbReference type="EMBL" id="PGVD01000013">
    <property type="protein sequence ID" value="PLS00020.1"/>
    <property type="molecule type" value="Genomic_DNA"/>
</dbReference>
<evidence type="ECO:0000313" key="3">
    <source>
        <dbReference type="EMBL" id="PLS00020.1"/>
    </source>
</evidence>
<dbReference type="InterPro" id="IPR010690">
    <property type="entry name" value="YqfD"/>
</dbReference>
<reference evidence="2 4" key="1">
    <citation type="submission" date="2017-11" db="EMBL/GenBank/DDBJ databases">
        <title>Comparitive Functional Genomics of Dry Heat Resistant strains isolated from the Viking Spacecraft.</title>
        <authorList>
            <person name="Seuylemezian A."/>
            <person name="Cooper K."/>
            <person name="Vaishampayan P."/>
        </authorList>
    </citation>
    <scope>NUCLEOTIDE SEQUENCE [LARGE SCALE GENOMIC DNA]</scope>
    <source>
        <strain evidence="2 4">M4.6</strain>
    </source>
</reference>
<dbReference type="AlphaFoldDB" id="A0A2N5GR44"/>
<sequence>MKNQWVEFYKGIVTVKITGKGIERLLNRLTKKGLHIWQVKRHGTETVTIKLRLEDVHKLRAAARGSECKVHFLNRTGAPFLLKRLLKNSGFAAGTFVFFAVIMFLSNMIWAIEIKGANPATEYQIRKELDKMGVKIGKLQFFVDDVSTIQRELTNNIEALTWVGVELKGTTYRMQVVEKNEPEQPEYASPRNLVAKKKAVIVDMFVEQGDPVVNIHDHVTAGQLLVSGVIGREEQSIIIPAKGEILGETWYWCKVELPLESSFQTFSGNEKRKHYLKIGSVAVPVWGFGKPEFSKFETETNEKKIRFIKWELPISYVASTHRESEQVTRTYSNEKAIQAAKEIARNEIKSKLTEDATIKGEKVLHQSIENGKVNLSIHFQIIENIAEGQPIIQGDDE</sequence>
<proteinExistence type="predicted"/>
<evidence type="ECO:0000256" key="1">
    <source>
        <dbReference type="SAM" id="Phobius"/>
    </source>
</evidence>
<name>A0A2N5GR44_9BACI</name>
<keyword evidence="1" id="KW-1133">Transmembrane helix</keyword>
<feature type="transmembrane region" description="Helical" evidence="1">
    <location>
        <begin position="91"/>
        <end position="112"/>
    </location>
</feature>
<dbReference type="NCBIfam" id="TIGR02876">
    <property type="entry name" value="spore_yqfD"/>
    <property type="match status" value="1"/>
</dbReference>
<evidence type="ECO:0000313" key="2">
    <source>
        <dbReference type="EMBL" id="PLR85901.1"/>
    </source>
</evidence>
<dbReference type="Proteomes" id="UP000234951">
    <property type="component" value="Unassembled WGS sequence"/>
</dbReference>
<comment type="caution">
    <text evidence="2">The sequence shown here is derived from an EMBL/GenBank/DDBJ whole genome shotgun (WGS) entry which is preliminary data.</text>
</comment>
<reference evidence="3 5" key="2">
    <citation type="submission" date="2017-12" db="EMBL/GenBank/DDBJ databases">
        <title>Comparative Functional Genomics of Dry Heat Resistant strains isolated from the Viking Spacecraft.</title>
        <authorList>
            <person name="Seuylemezian A."/>
            <person name="Cooper K."/>
            <person name="Vaishampayan P."/>
        </authorList>
    </citation>
    <scope>NUCLEOTIDE SEQUENCE [LARGE SCALE GENOMIC DNA]</scope>
    <source>
        <strain evidence="3 5">ATCC 29669</strain>
    </source>
</reference>
<gene>
    <name evidence="2" type="primary">yqfD</name>
    <name evidence="2" type="ORF">CU635_02355</name>
    <name evidence="3" type="ORF">CVD25_04065</name>
</gene>
<evidence type="ECO:0000313" key="4">
    <source>
        <dbReference type="Proteomes" id="UP000234951"/>
    </source>
</evidence>
<dbReference type="Proteomes" id="UP000235114">
    <property type="component" value="Unassembled WGS sequence"/>
</dbReference>
<dbReference type="RefSeq" id="WP_101575565.1">
    <property type="nucleotide sequence ID" value="NZ_PGVA01000004.1"/>
</dbReference>
<dbReference type="Pfam" id="PF06898">
    <property type="entry name" value="YqfD"/>
    <property type="match status" value="1"/>
</dbReference>
<keyword evidence="1" id="KW-0812">Transmembrane</keyword>
<protein>
    <submittedName>
        <fullName evidence="2">Sporulation protein YqfD</fullName>
    </submittedName>
</protein>
<dbReference type="EMBL" id="PGVA01000004">
    <property type="protein sequence ID" value="PLR85901.1"/>
    <property type="molecule type" value="Genomic_DNA"/>
</dbReference>
<organism evidence="2 4">
    <name type="scientific">Bacillus canaveralius</name>
    <dbReference type="NCBI Taxonomy" id="1403243"/>
    <lineage>
        <taxon>Bacteria</taxon>
        <taxon>Bacillati</taxon>
        <taxon>Bacillota</taxon>
        <taxon>Bacilli</taxon>
        <taxon>Bacillales</taxon>
        <taxon>Bacillaceae</taxon>
        <taxon>Bacillus</taxon>
    </lineage>
</organism>